<dbReference type="AlphaFoldDB" id="A0A3B0V9X8"/>
<name>A0A3B0V9X8_9ZZZZ</name>
<protein>
    <recommendedName>
        <fullName evidence="3">Prepilin-type N-terminal cleavage/methylation domain-containing protein</fullName>
    </recommendedName>
</protein>
<sequence>MGIKKQGFTLFELIVAILVLAMVSVMLYSVLNVGIKFSAQGSRRILSMERQYGLLNLLKSQISSAVYDYNTRKLLISSDGDIFRLVTRNPYIYEDAGVVLAIYRYNSSEQAIYYTEKRDYYNTDYPYDKYVPDFDEMTILSRNVSSFAVNYDQDTGPEVDITYEGQDYSIVPKCADDKALSKLQENAE</sequence>
<dbReference type="NCBIfam" id="TIGR02532">
    <property type="entry name" value="IV_pilin_GFxxxE"/>
    <property type="match status" value="1"/>
</dbReference>
<keyword evidence="1" id="KW-1133">Transmembrane helix</keyword>
<evidence type="ECO:0008006" key="3">
    <source>
        <dbReference type="Google" id="ProtNLM"/>
    </source>
</evidence>
<dbReference type="Pfam" id="PF07963">
    <property type="entry name" value="N_methyl"/>
    <property type="match status" value="1"/>
</dbReference>
<dbReference type="EMBL" id="UOEX01000110">
    <property type="protein sequence ID" value="VAW34997.1"/>
    <property type="molecule type" value="Genomic_DNA"/>
</dbReference>
<keyword evidence="1" id="KW-0812">Transmembrane</keyword>
<proteinExistence type="predicted"/>
<evidence type="ECO:0000313" key="2">
    <source>
        <dbReference type="EMBL" id="VAW34997.1"/>
    </source>
</evidence>
<evidence type="ECO:0000256" key="1">
    <source>
        <dbReference type="SAM" id="Phobius"/>
    </source>
</evidence>
<reference evidence="2" key="1">
    <citation type="submission" date="2018-06" db="EMBL/GenBank/DDBJ databases">
        <authorList>
            <person name="Zhirakovskaya E."/>
        </authorList>
    </citation>
    <scope>NUCLEOTIDE SEQUENCE</scope>
</reference>
<keyword evidence="1" id="KW-0472">Membrane</keyword>
<gene>
    <name evidence="2" type="ORF">MNBD_DELTA03-1065</name>
</gene>
<accession>A0A3B0V9X8</accession>
<feature type="transmembrane region" description="Helical" evidence="1">
    <location>
        <begin position="13"/>
        <end position="35"/>
    </location>
</feature>
<dbReference type="InterPro" id="IPR012902">
    <property type="entry name" value="N_methyl_site"/>
</dbReference>
<organism evidence="2">
    <name type="scientific">hydrothermal vent metagenome</name>
    <dbReference type="NCBI Taxonomy" id="652676"/>
    <lineage>
        <taxon>unclassified sequences</taxon>
        <taxon>metagenomes</taxon>
        <taxon>ecological metagenomes</taxon>
    </lineage>
</organism>